<name>A0A1V6LWB6_9FLAO</name>
<evidence type="ECO:0000259" key="11">
    <source>
        <dbReference type="Pfam" id="PF03449"/>
    </source>
</evidence>
<comment type="caution">
    <text evidence="12">The sequence shown here is derived from an EMBL/GenBank/DDBJ whole genome shotgun (WGS) entry which is preliminary data.</text>
</comment>
<evidence type="ECO:0000256" key="8">
    <source>
        <dbReference type="HAMAP-Rule" id="MF_00105"/>
    </source>
</evidence>
<proteinExistence type="inferred from homology"/>
<evidence type="ECO:0000256" key="6">
    <source>
        <dbReference type="ARBA" id="ARBA00024916"/>
    </source>
</evidence>
<protein>
    <recommendedName>
        <fullName evidence="2 8">Transcription elongation factor GreA</fullName>
    </recommendedName>
    <alternativeName>
        <fullName evidence="7 8">Transcript cleavage factor GreA</fullName>
    </alternativeName>
</protein>
<keyword evidence="4 8" id="KW-0238">DNA-binding</keyword>
<evidence type="ECO:0000256" key="2">
    <source>
        <dbReference type="ARBA" id="ARBA00013729"/>
    </source>
</evidence>
<dbReference type="SUPFAM" id="SSF54534">
    <property type="entry name" value="FKBP-like"/>
    <property type="match status" value="1"/>
</dbReference>
<dbReference type="SUPFAM" id="SSF46557">
    <property type="entry name" value="GreA transcript cleavage protein, N-terminal domain"/>
    <property type="match status" value="1"/>
</dbReference>
<dbReference type="InterPro" id="IPR036805">
    <property type="entry name" value="Tscrpt_elong_fac_GreA/B_N_sf"/>
</dbReference>
<dbReference type="Proteomes" id="UP000191680">
    <property type="component" value="Unassembled WGS sequence"/>
</dbReference>
<evidence type="ECO:0000256" key="5">
    <source>
        <dbReference type="ARBA" id="ARBA00023163"/>
    </source>
</evidence>
<dbReference type="NCBIfam" id="NF001263">
    <property type="entry name" value="PRK00226.1-4"/>
    <property type="match status" value="1"/>
</dbReference>
<dbReference type="EMBL" id="MTBC01000001">
    <property type="protein sequence ID" value="OQD44483.1"/>
    <property type="molecule type" value="Genomic_DNA"/>
</dbReference>
<feature type="domain" description="Transcription elongation factor GreA/GreB N-terminal" evidence="11">
    <location>
        <begin position="6"/>
        <end position="75"/>
    </location>
</feature>
<dbReference type="FunFam" id="3.10.50.30:FF:000001">
    <property type="entry name" value="Transcription elongation factor GreA"/>
    <property type="match status" value="1"/>
</dbReference>
<dbReference type="OrthoDB" id="9808774at2"/>
<reference evidence="12 13" key="1">
    <citation type="submission" date="2016-12" db="EMBL/GenBank/DDBJ databases">
        <authorList>
            <person name="Song W.-J."/>
            <person name="Kurnit D.M."/>
        </authorList>
    </citation>
    <scope>NUCLEOTIDE SEQUENCE [LARGE SCALE GENOMIC DNA]</scope>
    <source>
        <strain evidence="12 13">HSG9</strain>
    </source>
</reference>
<feature type="domain" description="Transcription elongation factor GreA/GreB C-terminal" evidence="10">
    <location>
        <begin position="83"/>
        <end position="156"/>
    </location>
</feature>
<evidence type="ECO:0000256" key="7">
    <source>
        <dbReference type="ARBA" id="ARBA00030776"/>
    </source>
</evidence>
<organism evidence="12 13">
    <name type="scientific">Croceivirga radicis</name>
    <dbReference type="NCBI Taxonomy" id="1929488"/>
    <lineage>
        <taxon>Bacteria</taxon>
        <taxon>Pseudomonadati</taxon>
        <taxon>Bacteroidota</taxon>
        <taxon>Flavobacteriia</taxon>
        <taxon>Flavobacteriales</taxon>
        <taxon>Flavobacteriaceae</taxon>
        <taxon>Croceivirga</taxon>
    </lineage>
</organism>
<dbReference type="RefSeq" id="WP_080317976.1">
    <property type="nucleotide sequence ID" value="NZ_MTBC01000001.1"/>
</dbReference>
<evidence type="ECO:0000256" key="4">
    <source>
        <dbReference type="ARBA" id="ARBA00023125"/>
    </source>
</evidence>
<dbReference type="PANTHER" id="PTHR30437:SF4">
    <property type="entry name" value="TRANSCRIPTION ELONGATION FACTOR GREA"/>
    <property type="match status" value="1"/>
</dbReference>
<dbReference type="GO" id="GO:0003746">
    <property type="term" value="F:translation elongation factor activity"/>
    <property type="evidence" value="ECO:0007669"/>
    <property type="project" value="UniProtKB-KW"/>
</dbReference>
<dbReference type="InterPro" id="IPR018151">
    <property type="entry name" value="TF_GreA/GreB_CS"/>
</dbReference>
<dbReference type="NCBIfam" id="NF001261">
    <property type="entry name" value="PRK00226.1-2"/>
    <property type="match status" value="1"/>
</dbReference>
<dbReference type="InterPro" id="IPR023459">
    <property type="entry name" value="Tscrpt_elong_fac_GreA/B_fam"/>
</dbReference>
<comment type="similarity">
    <text evidence="1 8 9">Belongs to the GreA/GreB family.</text>
</comment>
<dbReference type="HAMAP" id="MF_00105">
    <property type="entry name" value="GreA_GreB"/>
    <property type="match status" value="1"/>
</dbReference>
<evidence type="ECO:0000259" key="10">
    <source>
        <dbReference type="Pfam" id="PF01272"/>
    </source>
</evidence>
<dbReference type="GO" id="GO:0070063">
    <property type="term" value="F:RNA polymerase binding"/>
    <property type="evidence" value="ECO:0007669"/>
    <property type="project" value="InterPro"/>
</dbReference>
<dbReference type="Pfam" id="PF03449">
    <property type="entry name" value="GreA_GreB_N"/>
    <property type="match status" value="1"/>
</dbReference>
<gene>
    <name evidence="8" type="primary">greA</name>
    <name evidence="12" type="ORF">BUL40_02735</name>
</gene>
<dbReference type="InterPro" id="IPR006359">
    <property type="entry name" value="Tscrpt_elong_fac_GreA"/>
</dbReference>
<dbReference type="InterPro" id="IPR036953">
    <property type="entry name" value="GreA/GreB_C_sf"/>
</dbReference>
<dbReference type="PANTHER" id="PTHR30437">
    <property type="entry name" value="TRANSCRIPTION ELONGATION FACTOR GREA"/>
    <property type="match status" value="1"/>
</dbReference>
<sequence>MSKISYYTPEGLKKLKEELDHLRDVERPKASQAIAEARDKGDLSENAEYDAAKEAQGLLEMKIAKLEETVSNARIIDESQLDTSKVLVLSTVKLKNQANGMEMKYTLVAESEANLKTGKISVTSPIGKGLLGKSVGDVAEIKVPNGTLKFEILEITRA</sequence>
<dbReference type="AlphaFoldDB" id="A0A1V6LWB6"/>
<keyword evidence="12" id="KW-0648">Protein biosynthesis</keyword>
<keyword evidence="12" id="KW-0251">Elongation factor</keyword>
<dbReference type="PIRSF" id="PIRSF006092">
    <property type="entry name" value="GreA_GreB"/>
    <property type="match status" value="1"/>
</dbReference>
<dbReference type="GO" id="GO:0003677">
    <property type="term" value="F:DNA binding"/>
    <property type="evidence" value="ECO:0007669"/>
    <property type="project" value="UniProtKB-UniRule"/>
</dbReference>
<accession>A0A1V6LWB6</accession>
<dbReference type="InterPro" id="IPR001437">
    <property type="entry name" value="Tscrpt_elong_fac_GreA/B_C"/>
</dbReference>
<dbReference type="InterPro" id="IPR028624">
    <property type="entry name" value="Tscrpt_elong_fac_GreA/B"/>
</dbReference>
<comment type="function">
    <text evidence="6 8 9">Necessary for efficient RNA polymerase transcription elongation past template-encoded arresting sites. The arresting sites in DNA have the property of trapping a certain fraction of elongating RNA polymerases that pass through, resulting in locked ternary complexes. Cleavage of the nascent transcript by cleavage factors such as GreA or GreB allows the resumption of elongation from the new 3'terminus. GreA releases sequences of 2 to 3 nucleotides.</text>
</comment>
<dbReference type="NCBIfam" id="TIGR01462">
    <property type="entry name" value="greA"/>
    <property type="match status" value="1"/>
</dbReference>
<dbReference type="Pfam" id="PF01272">
    <property type="entry name" value="GreA_GreB"/>
    <property type="match status" value="1"/>
</dbReference>
<keyword evidence="5 8" id="KW-0804">Transcription</keyword>
<dbReference type="Gene3D" id="3.10.50.30">
    <property type="entry name" value="Transcription elongation factor, GreA/GreB, C-terminal domain"/>
    <property type="match status" value="1"/>
</dbReference>
<evidence type="ECO:0000313" key="12">
    <source>
        <dbReference type="EMBL" id="OQD44483.1"/>
    </source>
</evidence>
<dbReference type="PROSITE" id="PS00830">
    <property type="entry name" value="GREAB_2"/>
    <property type="match status" value="1"/>
</dbReference>
<dbReference type="GO" id="GO:0006354">
    <property type="term" value="P:DNA-templated transcription elongation"/>
    <property type="evidence" value="ECO:0007669"/>
    <property type="project" value="TreeGrafter"/>
</dbReference>
<evidence type="ECO:0000256" key="1">
    <source>
        <dbReference type="ARBA" id="ARBA00008213"/>
    </source>
</evidence>
<dbReference type="InterPro" id="IPR022691">
    <property type="entry name" value="Tscrpt_elong_fac_GreA/B_N"/>
</dbReference>
<keyword evidence="3 8" id="KW-0805">Transcription regulation</keyword>
<evidence type="ECO:0000256" key="3">
    <source>
        <dbReference type="ARBA" id="ARBA00023015"/>
    </source>
</evidence>
<dbReference type="FunFam" id="1.10.287.180:FF:000001">
    <property type="entry name" value="Transcription elongation factor GreA"/>
    <property type="match status" value="1"/>
</dbReference>
<evidence type="ECO:0000313" key="13">
    <source>
        <dbReference type="Proteomes" id="UP000191680"/>
    </source>
</evidence>
<evidence type="ECO:0000256" key="9">
    <source>
        <dbReference type="RuleBase" id="RU000556"/>
    </source>
</evidence>
<keyword evidence="13" id="KW-1185">Reference proteome</keyword>
<dbReference type="Gene3D" id="1.10.287.180">
    <property type="entry name" value="Transcription elongation factor, GreA/GreB, N-terminal domain"/>
    <property type="match status" value="1"/>
</dbReference>
<dbReference type="GO" id="GO:0032784">
    <property type="term" value="P:regulation of DNA-templated transcription elongation"/>
    <property type="evidence" value="ECO:0007669"/>
    <property type="project" value="UniProtKB-UniRule"/>
</dbReference>